<sequence>MENWNFPTLLKNGDAELVYVEFTNSLFWFFISAHARVVYELAGTGGKSFQILAIGRPYLRYDIPNRLEAFYDNLEIHGQTKGMRSNLGWRHDRDTNFIIIGKNGKYTGTSLDGFNWMKNNIDVLGNRTLRQISIPGSHDAGMRTLNGNTVYGYSCNLLTQSYSFGQQLNLGIRYFDIRPVIGNGGEYLTGHYDYDSGSWQGGNGQSISSIITELNNFTEAYNELIIVKLSHSLNTEVGSNNYRKFKQEEWENLFQKLDSINFLYINGNSNVHLDQITLNDYTDHGSKASVIIIVDDADSKVELGSRLGKGYFMPNSLDIYDNYAGTNDWRTMINNQIRNMHEHSNNQYFLLSWILTQSEKQASLCTVHEKSVKELADEANNHLGKLLYDEVSSSSYPNIILVDNVKDTDVAAMALAISTKIM</sequence>
<evidence type="ECO:0000313" key="1">
    <source>
        <dbReference type="EMBL" id="CAH1391056.1"/>
    </source>
</evidence>
<reference evidence="1" key="1">
    <citation type="submission" date="2022-01" db="EMBL/GenBank/DDBJ databases">
        <authorList>
            <person name="King R."/>
        </authorList>
    </citation>
    <scope>NUCLEOTIDE SEQUENCE</scope>
</reference>
<dbReference type="PROSITE" id="PS50007">
    <property type="entry name" value="PIPLC_X_DOMAIN"/>
    <property type="match status" value="1"/>
</dbReference>
<keyword evidence="2" id="KW-1185">Reference proteome</keyword>
<dbReference type="AlphaFoldDB" id="A0A9P0EBZ5"/>
<accession>A0A9P0EBZ5</accession>
<dbReference type="InterPro" id="IPR017946">
    <property type="entry name" value="PLC-like_Pdiesterase_TIM-brl"/>
</dbReference>
<dbReference type="EMBL" id="OV725077">
    <property type="protein sequence ID" value="CAH1391056.1"/>
    <property type="molecule type" value="Genomic_DNA"/>
</dbReference>
<dbReference type="Proteomes" id="UP001152798">
    <property type="component" value="Chromosome 1"/>
</dbReference>
<dbReference type="PANTHER" id="PTHR13593:SF143">
    <property type="entry name" value="PHOSPHATIDYLINOSITOL-SPECIFIC PHOSPHOLIPASE C X DOMAIN-CONTAINING PROTEIN"/>
    <property type="match status" value="1"/>
</dbReference>
<gene>
    <name evidence="1" type="ORF">NEZAVI_LOCUS2144</name>
</gene>
<organism evidence="1 2">
    <name type="scientific">Nezara viridula</name>
    <name type="common">Southern green stink bug</name>
    <name type="synonym">Cimex viridulus</name>
    <dbReference type="NCBI Taxonomy" id="85310"/>
    <lineage>
        <taxon>Eukaryota</taxon>
        <taxon>Metazoa</taxon>
        <taxon>Ecdysozoa</taxon>
        <taxon>Arthropoda</taxon>
        <taxon>Hexapoda</taxon>
        <taxon>Insecta</taxon>
        <taxon>Pterygota</taxon>
        <taxon>Neoptera</taxon>
        <taxon>Paraneoptera</taxon>
        <taxon>Hemiptera</taxon>
        <taxon>Heteroptera</taxon>
        <taxon>Panheteroptera</taxon>
        <taxon>Pentatomomorpha</taxon>
        <taxon>Pentatomoidea</taxon>
        <taxon>Pentatomidae</taxon>
        <taxon>Pentatominae</taxon>
        <taxon>Nezara</taxon>
    </lineage>
</organism>
<proteinExistence type="predicted"/>
<evidence type="ECO:0000313" key="2">
    <source>
        <dbReference type="Proteomes" id="UP001152798"/>
    </source>
</evidence>
<dbReference type="PANTHER" id="PTHR13593">
    <property type="match status" value="1"/>
</dbReference>
<dbReference type="SUPFAM" id="SSF51695">
    <property type="entry name" value="PLC-like phosphodiesterases"/>
    <property type="match status" value="1"/>
</dbReference>
<dbReference type="GO" id="GO:0006629">
    <property type="term" value="P:lipid metabolic process"/>
    <property type="evidence" value="ECO:0007669"/>
    <property type="project" value="InterPro"/>
</dbReference>
<dbReference type="InterPro" id="IPR051057">
    <property type="entry name" value="PI-PLC_domain"/>
</dbReference>
<name>A0A9P0EBZ5_NEZVI</name>
<dbReference type="GO" id="GO:0008081">
    <property type="term" value="F:phosphoric diester hydrolase activity"/>
    <property type="evidence" value="ECO:0007669"/>
    <property type="project" value="InterPro"/>
</dbReference>
<protein>
    <submittedName>
        <fullName evidence="1">Uncharacterized protein</fullName>
    </submittedName>
</protein>
<dbReference type="Gene3D" id="3.20.20.190">
    <property type="entry name" value="Phosphatidylinositol (PI) phosphodiesterase"/>
    <property type="match status" value="1"/>
</dbReference>
<dbReference type="OrthoDB" id="1046782at2759"/>